<evidence type="ECO:0000313" key="3">
    <source>
        <dbReference type="Proteomes" id="UP001302429"/>
    </source>
</evidence>
<keyword evidence="3" id="KW-1185">Reference proteome</keyword>
<dbReference type="EMBL" id="CP136594">
    <property type="protein sequence ID" value="WOE73999.1"/>
    <property type="molecule type" value="Genomic_DNA"/>
</dbReference>
<organism evidence="2 3">
    <name type="scientific">Alterisphingorhabdus coralli</name>
    <dbReference type="NCBI Taxonomy" id="3071408"/>
    <lineage>
        <taxon>Bacteria</taxon>
        <taxon>Pseudomonadati</taxon>
        <taxon>Pseudomonadota</taxon>
        <taxon>Alphaproteobacteria</taxon>
        <taxon>Sphingomonadales</taxon>
        <taxon>Sphingomonadaceae</taxon>
        <taxon>Alterisphingorhabdus (ex Yan et al. 2024)</taxon>
    </lineage>
</organism>
<dbReference type="Pfam" id="PF05661">
    <property type="entry name" value="DUF808"/>
    <property type="match status" value="1"/>
</dbReference>
<gene>
    <name evidence="2" type="ORF">RB602_08995</name>
</gene>
<dbReference type="PANTHER" id="PTHR30503">
    <property type="entry name" value="INNER MEMBRANE PROTEIN YEDI"/>
    <property type="match status" value="1"/>
</dbReference>
<name>A0AA97HYY2_9SPHN</name>
<sequence length="333" mass="34585">MPSGLVALLDDVAAIAKAAAASIDDAAAMAKVAAASADDIGTAAARAGTKTAGVVIDDAAVTPSYVTGFSPARELPLIWRIAKGSFFNKLVILLPIAVLLGQFAPFLIPIILIIGGLFLSYEAAEKVLEWLKVDETNVHEEPAVAVGPEREEEMASGAIRTDLILSAEIMAIALSEVAEEVWWQQALVLALIGVAITVVVYGAVALIVKMDDIGLHLAKENTGATAAFGRGLVAFMPKLLTTISIVGTLAMAWVGGGLLVHNAAVLGWHGPEHWIEGAGHWLSAIAPAGLSGFVEWLVFAVLSGILGIAIGAIIAPIAHKLLHSSDHEEEQIA</sequence>
<dbReference type="PIRSF" id="PIRSF016660">
    <property type="entry name" value="YedI"/>
    <property type="match status" value="1"/>
</dbReference>
<keyword evidence="1" id="KW-0812">Transmembrane</keyword>
<dbReference type="KEGG" id="acoa:RB602_08995"/>
<keyword evidence="1" id="KW-0472">Membrane</keyword>
<evidence type="ECO:0000313" key="2">
    <source>
        <dbReference type="EMBL" id="WOE73999.1"/>
    </source>
</evidence>
<dbReference type="RefSeq" id="WP_317080230.1">
    <property type="nucleotide sequence ID" value="NZ_CP136594.1"/>
</dbReference>
<feature type="transmembrane region" description="Helical" evidence="1">
    <location>
        <begin position="186"/>
        <end position="208"/>
    </location>
</feature>
<dbReference type="GO" id="GO:0005886">
    <property type="term" value="C:plasma membrane"/>
    <property type="evidence" value="ECO:0007669"/>
    <property type="project" value="TreeGrafter"/>
</dbReference>
<dbReference type="AlphaFoldDB" id="A0AA97HYY2"/>
<dbReference type="Proteomes" id="UP001302429">
    <property type="component" value="Chromosome"/>
</dbReference>
<evidence type="ECO:0000256" key="1">
    <source>
        <dbReference type="SAM" id="Phobius"/>
    </source>
</evidence>
<dbReference type="InterPro" id="IPR008526">
    <property type="entry name" value="YedI"/>
</dbReference>
<accession>A0AA97HYY2</accession>
<reference evidence="2 3" key="1">
    <citation type="submission" date="2023-10" db="EMBL/GenBank/DDBJ databases">
        <title>Complete genome sequence of a Sphingomonadaceae bacterium.</title>
        <authorList>
            <person name="Yan C."/>
        </authorList>
    </citation>
    <scope>NUCLEOTIDE SEQUENCE [LARGE SCALE GENOMIC DNA]</scope>
    <source>
        <strain evidence="2 3">SCSIO 66989</strain>
    </source>
</reference>
<feature type="transmembrane region" description="Helical" evidence="1">
    <location>
        <begin position="90"/>
        <end position="121"/>
    </location>
</feature>
<feature type="transmembrane region" description="Helical" evidence="1">
    <location>
        <begin position="239"/>
        <end position="260"/>
    </location>
</feature>
<dbReference type="PANTHER" id="PTHR30503:SF3">
    <property type="entry name" value="INNER MEMBRANE PROTEIN YEDI"/>
    <property type="match status" value="1"/>
</dbReference>
<protein>
    <submittedName>
        <fullName evidence="2">DUF808 domain-containing protein</fullName>
    </submittedName>
</protein>
<keyword evidence="1" id="KW-1133">Transmembrane helix</keyword>
<proteinExistence type="predicted"/>
<feature type="transmembrane region" description="Helical" evidence="1">
    <location>
        <begin position="296"/>
        <end position="318"/>
    </location>
</feature>